<evidence type="ECO:0000256" key="1">
    <source>
        <dbReference type="SAM" id="MobiDB-lite"/>
    </source>
</evidence>
<comment type="caution">
    <text evidence="2">The sequence shown here is derived from an EMBL/GenBank/DDBJ whole genome shotgun (WGS) entry which is preliminary data.</text>
</comment>
<dbReference type="EMBL" id="JAFIMR010000005">
    <property type="protein sequence ID" value="KAI1878588.1"/>
    <property type="molecule type" value="Genomic_DNA"/>
</dbReference>
<feature type="region of interest" description="Disordered" evidence="1">
    <location>
        <begin position="1"/>
        <end position="21"/>
    </location>
</feature>
<dbReference type="AlphaFoldDB" id="A0A9Q0APM0"/>
<sequence length="318" mass="35402">MADKDDGAATPATQPDPQIHVSDATKARFWDEVFSGWNSTQSNISRSPNGQHRRWAKTLSSPLQSDQSLLRRSTVLCSLNVVILSKINRPDLLILLCQLPTCGWRAAYGDRPSLTLPPVTTRLLRPILGVEVLFRGHEVYCRGRQLDSRCSVSFHRKMALAPSSDGNRGSAAALLFPQEEAKRITPMECSRLPPDPATWFARPRTVVPPNTFESFEDAANTPCFAAASNAYFMFDEVLGLRNGPLRAIFINNPSCPGLKRCDRFGRLARLVEDDPIRMALHPPTPATRLNQHHFSRHDGQLDTSSIESNVFNDDCPVE</sequence>
<keyword evidence="3" id="KW-1185">Reference proteome</keyword>
<evidence type="ECO:0000313" key="3">
    <source>
        <dbReference type="Proteomes" id="UP000829685"/>
    </source>
</evidence>
<organism evidence="2 3">
    <name type="scientific">Neoarthrinium moseri</name>
    <dbReference type="NCBI Taxonomy" id="1658444"/>
    <lineage>
        <taxon>Eukaryota</taxon>
        <taxon>Fungi</taxon>
        <taxon>Dikarya</taxon>
        <taxon>Ascomycota</taxon>
        <taxon>Pezizomycotina</taxon>
        <taxon>Sordariomycetes</taxon>
        <taxon>Xylariomycetidae</taxon>
        <taxon>Amphisphaeriales</taxon>
        <taxon>Apiosporaceae</taxon>
        <taxon>Neoarthrinium</taxon>
    </lineage>
</organism>
<accession>A0A9Q0APM0</accession>
<protein>
    <submittedName>
        <fullName evidence="2">Uncharacterized protein</fullName>
    </submittedName>
</protein>
<evidence type="ECO:0000313" key="2">
    <source>
        <dbReference type="EMBL" id="KAI1878588.1"/>
    </source>
</evidence>
<proteinExistence type="predicted"/>
<dbReference type="Proteomes" id="UP000829685">
    <property type="component" value="Unassembled WGS sequence"/>
</dbReference>
<reference evidence="2" key="1">
    <citation type="submission" date="2021-03" db="EMBL/GenBank/DDBJ databases">
        <title>Revisited historic fungal species revealed as producer of novel bioactive compounds through whole genome sequencing and comparative genomics.</title>
        <authorList>
            <person name="Vignolle G.A."/>
            <person name="Hochenegger N."/>
            <person name="Mach R.L."/>
            <person name="Mach-Aigner A.R."/>
            <person name="Javad Rahimi M."/>
            <person name="Salim K.A."/>
            <person name="Chan C.M."/>
            <person name="Lim L.B.L."/>
            <person name="Cai F."/>
            <person name="Druzhinina I.S."/>
            <person name="U'Ren J.M."/>
            <person name="Derntl C."/>
        </authorList>
    </citation>
    <scope>NUCLEOTIDE SEQUENCE</scope>
    <source>
        <strain evidence="2">TUCIM 5799</strain>
    </source>
</reference>
<name>A0A9Q0APM0_9PEZI</name>
<gene>
    <name evidence="2" type="ORF">JX265_002765</name>
</gene>